<evidence type="ECO:0000313" key="2">
    <source>
        <dbReference type="EMBL" id="PIC51410.1"/>
    </source>
</evidence>
<proteinExistence type="predicted"/>
<feature type="compositionally biased region" description="Basic and acidic residues" evidence="1">
    <location>
        <begin position="190"/>
        <end position="201"/>
    </location>
</feature>
<evidence type="ECO:0000313" key="3">
    <source>
        <dbReference type="Proteomes" id="UP000230233"/>
    </source>
</evidence>
<feature type="region of interest" description="Disordered" evidence="1">
    <location>
        <begin position="179"/>
        <end position="201"/>
    </location>
</feature>
<protein>
    <submittedName>
        <fullName evidence="2">Uncharacterized protein</fullName>
    </submittedName>
</protein>
<evidence type="ECO:0000256" key="1">
    <source>
        <dbReference type="SAM" id="MobiDB-lite"/>
    </source>
</evidence>
<name>A0A2G5VIC5_9PELO</name>
<dbReference type="AlphaFoldDB" id="A0A2G5VIC5"/>
<organism evidence="2 3">
    <name type="scientific">Caenorhabditis nigoni</name>
    <dbReference type="NCBI Taxonomy" id="1611254"/>
    <lineage>
        <taxon>Eukaryota</taxon>
        <taxon>Metazoa</taxon>
        <taxon>Ecdysozoa</taxon>
        <taxon>Nematoda</taxon>
        <taxon>Chromadorea</taxon>
        <taxon>Rhabditida</taxon>
        <taxon>Rhabditina</taxon>
        <taxon>Rhabditomorpha</taxon>
        <taxon>Rhabditoidea</taxon>
        <taxon>Rhabditidae</taxon>
        <taxon>Peloderinae</taxon>
        <taxon>Caenorhabditis</taxon>
    </lineage>
</organism>
<sequence>MKIAHTVRAALDRLPERTRKGEPEAEVVAFAMISRCGVRKNLGHQVLQREVHRQNVNANRFELPVYLLDDAVTLLDTGENPLFVAGALLREDQRITFLNGLLKEGAYQEVVRHRFEEDETAEVVLLYLLEVEPPEVDHRPEDVSDTLGVLNQPEEEIEVVVTLQELNLHHEETIGDRDQVRSLQKIGNRQKKEEEKECGWR</sequence>
<dbReference type="Proteomes" id="UP000230233">
    <property type="component" value="Chromosome I"/>
</dbReference>
<gene>
    <name evidence="2" type="primary">Cnig_chr_I.g1933</name>
    <name evidence="2" type="ORF">B9Z55_001933</name>
</gene>
<accession>A0A2G5VIC5</accession>
<reference evidence="3" key="1">
    <citation type="submission" date="2017-10" db="EMBL/GenBank/DDBJ databases">
        <title>Rapid genome shrinkage in a self-fertile nematode reveals novel sperm competition proteins.</title>
        <authorList>
            <person name="Yin D."/>
            <person name="Schwarz E.M."/>
            <person name="Thomas C.G."/>
            <person name="Felde R.L."/>
            <person name="Korf I.F."/>
            <person name="Cutter A.D."/>
            <person name="Schartner C.M."/>
            <person name="Ralston E.J."/>
            <person name="Meyer B.J."/>
            <person name="Haag E.S."/>
        </authorList>
    </citation>
    <scope>NUCLEOTIDE SEQUENCE [LARGE SCALE GENOMIC DNA]</scope>
    <source>
        <strain evidence="3">JU1422</strain>
    </source>
</reference>
<dbReference type="EMBL" id="PDUG01000001">
    <property type="protein sequence ID" value="PIC51410.1"/>
    <property type="molecule type" value="Genomic_DNA"/>
</dbReference>
<comment type="caution">
    <text evidence="2">The sequence shown here is derived from an EMBL/GenBank/DDBJ whole genome shotgun (WGS) entry which is preliminary data.</text>
</comment>
<keyword evidence="3" id="KW-1185">Reference proteome</keyword>